<proteinExistence type="predicted"/>
<evidence type="ECO:0000256" key="1">
    <source>
        <dbReference type="ARBA" id="ARBA00022741"/>
    </source>
</evidence>
<dbReference type="GO" id="GO:0006281">
    <property type="term" value="P:DNA repair"/>
    <property type="evidence" value="ECO:0007669"/>
    <property type="project" value="UniProtKB-KW"/>
</dbReference>
<keyword evidence="3" id="KW-0378">Hydrolase</keyword>
<dbReference type="PANTHER" id="PTHR47962:SF5">
    <property type="entry name" value="ATP-DEPENDENT HELICASE LHR-RELATED"/>
    <property type="match status" value="1"/>
</dbReference>
<dbReference type="PROSITE" id="PS51192">
    <property type="entry name" value="HELICASE_ATP_BIND_1"/>
    <property type="match status" value="1"/>
</dbReference>
<dbReference type="STRING" id="1451189.CFAL_02700"/>
<dbReference type="GO" id="GO:0016887">
    <property type="term" value="F:ATP hydrolysis activity"/>
    <property type="evidence" value="ECO:0007669"/>
    <property type="project" value="TreeGrafter"/>
</dbReference>
<dbReference type="SMART" id="SM00490">
    <property type="entry name" value="HELICc"/>
    <property type="match status" value="1"/>
</dbReference>
<evidence type="ECO:0000256" key="7">
    <source>
        <dbReference type="ARBA" id="ARBA00023204"/>
    </source>
</evidence>
<evidence type="ECO:0000256" key="3">
    <source>
        <dbReference type="ARBA" id="ARBA00022801"/>
    </source>
</evidence>
<feature type="compositionally biased region" description="Basic residues" evidence="9">
    <location>
        <begin position="1299"/>
        <end position="1316"/>
    </location>
</feature>
<evidence type="ECO:0000256" key="4">
    <source>
        <dbReference type="ARBA" id="ARBA00022806"/>
    </source>
</evidence>
<protein>
    <submittedName>
        <fullName evidence="12">DEAD/DEAH box helicase</fullName>
    </submittedName>
</protein>
<keyword evidence="6" id="KW-0238">DNA-binding</keyword>
<keyword evidence="5" id="KW-0067">ATP-binding</keyword>
<dbReference type="InterPro" id="IPR055367">
    <property type="entry name" value="WH4_Lhr"/>
</dbReference>
<dbReference type="InterPro" id="IPR055369">
    <property type="entry name" value="WH2_Lhr"/>
</dbReference>
<keyword evidence="7" id="KW-0234">DNA repair</keyword>
<accession>A0A418Q5N8</accession>
<name>A0A418Q5N8_9CORY</name>
<evidence type="ECO:0000313" key="13">
    <source>
        <dbReference type="Proteomes" id="UP000285278"/>
    </source>
</evidence>
<gene>
    <name evidence="12" type="ORF">D3M95_08785</name>
</gene>
<dbReference type="Pfam" id="PF23235">
    <property type="entry name" value="WHD_3rd_Lhr"/>
    <property type="match status" value="1"/>
</dbReference>
<keyword evidence="13" id="KW-1185">Reference proteome</keyword>
<keyword evidence="8" id="KW-0413">Isomerase</keyword>
<keyword evidence="2" id="KW-0227">DNA damage</keyword>
<feature type="region of interest" description="Disordered" evidence="9">
    <location>
        <begin position="1294"/>
        <end position="1316"/>
    </location>
</feature>
<dbReference type="InterPro" id="IPR055368">
    <property type="entry name" value="WH3_Lhr"/>
</dbReference>
<keyword evidence="1" id="KW-0547">Nucleotide-binding</keyword>
<dbReference type="InterPro" id="IPR001650">
    <property type="entry name" value="Helicase_C-like"/>
</dbReference>
<feature type="domain" description="Helicase ATP-binding" evidence="10">
    <location>
        <begin position="32"/>
        <end position="234"/>
    </location>
</feature>
<dbReference type="SMART" id="SM00487">
    <property type="entry name" value="DEXDc"/>
    <property type="match status" value="1"/>
</dbReference>
<organism evidence="12 13">
    <name type="scientific">Corynebacterium falsenii</name>
    <dbReference type="NCBI Taxonomy" id="108486"/>
    <lineage>
        <taxon>Bacteria</taxon>
        <taxon>Bacillati</taxon>
        <taxon>Actinomycetota</taxon>
        <taxon>Actinomycetes</taxon>
        <taxon>Mycobacteriales</taxon>
        <taxon>Corynebacteriaceae</taxon>
        <taxon>Corynebacterium</taxon>
    </lineage>
</organism>
<sequence>MPVDPLDNFYAPVAAWFRDVFTEPTVVQSQAWQAISSGDHALVVAPTGSGKTLAAFLWSLSRLTSAPFLSDPVSDATPQPTTSPTKVLYISPLKALGVDVDRNLAAPLAGIARMASVLGDPVAPVRVGVRSGDTPASERSKLLRHPPEILITTPESLYLMLTSKAAATLSGVETVIIDEIHAVAGTKRGSHLALSLERLEMVTDKPVQRIGLSATVNPVDTVASFLGGDRPVAVVNPEQPKSWDVNVVSVVEDFQDPPAVEDAEMAEYEVAEEALDEALAGPSMIGEGAPIPQESALPQQKSVWPHVQRAVYEQIMANRSTLVFVNSRRAAERLTGALNELWAKEHDPESLAAPTRRDPAQLMAQSAAVTGAPAVIAKAHHGSVSKDERADIEAELKAGQLKCVVATSSLELGIDMGLVDHVVQVGAPPSVASAVQRCGRAGHAVGATSHATIYPLHKQDAETATVVVDRLLKGQLEPLHVVRNALDVLAQQTVAAAVQADQRAEKLDIEQWWNQVRRAHPFAALPREAFDGVIELISGHYPSTDFADLKPRAIYNPAEGTLEARPGAQRVAVTSGGTIPDRGMFGVFLAAGEETGARRVGELDEEMVYESRVGDIFTLGASSWRILEINRDQVIVAPAAGHTGRLPFWVGDAEGRPVELGEAIGSHRRNWGSGTLEDLRGAGFIDTFTRSNLDAFYRAQKEEAGIIPDERTILIERFKDEIGDWRVVVHTPFGRGVNAPWALALSAQLQRDTGIDSMAVAGDDGMVLRLPYSEDPPGVELLLGEETGQQRADAALADVMDSVGSSALFAARFRECAARALLLPRRNPGKRQPLWQQRQRAAQLLDVARNHPQFPVMVETMRECIHDVYDLDALQTLLRHLGGRGGGDAVRVAEVTTDAPSAFAESLLFTYTSAFMYEGDSAERAAALAVDPALLAKVLGKSGEGLVLDPKVIESVVATAQWLAEGRQATTVEQAVDMLRALGPLTPDDIALRLAPTVTTDDLRELIPQRIAEVNFGGATKLAVVEDVPLLRDGLGVPVPHGVAAPVTVIADATDQLLLRWMRNRGPVEAKEVAAEFGMGISTATALLERWVADRRLESGSFTSDATQFVDVGMLRRLRSATLAAARGALEPVSQQTYAQFVGEWHGLGAMDRADLPSVLEQLAGVAMPASAWETVVLPTRIPDYQPADLDELLSSGQVLAIGGGQAGSNDTWISLVPADLAVLVDTEPAPVGMVATQLLEQLRAGGAFLASELTSATGAGHAEVDAAIWELFDAGLACPDSFAPIRARLADAGSTGKSAHRAPRRDRGRGSSRRVRMGRSGFARANRMAMNAHSSVPGRWSSPMSSDPEVPDTTELAMLRGESWIERYGVVTRGSIMAEKSSGGFAEAYRNLSAWEDSGVVLRGYIVEGLGGAQFAPRDVIDQLRRMDENAADVADFHLLAAVDPANPFGAALPWPDPVDGATAPTRAAGALVILQRGRVVAYLTRGGKNITVFPRPSFTDEQAHVGSTEVSEVMRAVVASIRQGQLSPLTVEKINGLSVMETDTRPWVAEGARLTPKGLSIRA</sequence>
<dbReference type="PROSITE" id="PS51194">
    <property type="entry name" value="HELICASE_CTER"/>
    <property type="match status" value="1"/>
</dbReference>
<keyword evidence="4 12" id="KW-0347">Helicase</keyword>
<feature type="domain" description="Helicase C-terminal" evidence="11">
    <location>
        <begin position="311"/>
        <end position="487"/>
    </location>
</feature>
<evidence type="ECO:0000259" key="11">
    <source>
        <dbReference type="PROSITE" id="PS51194"/>
    </source>
</evidence>
<dbReference type="Pfam" id="PF23236">
    <property type="entry name" value="WHD_2nd_Lhr"/>
    <property type="match status" value="1"/>
</dbReference>
<comment type="caution">
    <text evidence="12">The sequence shown here is derived from an EMBL/GenBank/DDBJ whole genome shotgun (WGS) entry which is preliminary data.</text>
</comment>
<evidence type="ECO:0000256" key="6">
    <source>
        <dbReference type="ARBA" id="ARBA00023125"/>
    </source>
</evidence>
<dbReference type="GO" id="GO:0005524">
    <property type="term" value="F:ATP binding"/>
    <property type="evidence" value="ECO:0007669"/>
    <property type="project" value="UniProtKB-KW"/>
</dbReference>
<dbReference type="Pfam" id="PF19306">
    <property type="entry name" value="WHD_Lhr"/>
    <property type="match status" value="1"/>
</dbReference>
<dbReference type="OrthoDB" id="9815222at2"/>
<dbReference type="Pfam" id="PF08494">
    <property type="entry name" value="DEAD_assoc"/>
    <property type="match status" value="1"/>
</dbReference>
<evidence type="ECO:0000256" key="2">
    <source>
        <dbReference type="ARBA" id="ARBA00022763"/>
    </source>
</evidence>
<dbReference type="Pfam" id="PF00270">
    <property type="entry name" value="DEAD"/>
    <property type="match status" value="1"/>
</dbReference>
<dbReference type="Pfam" id="PF23234">
    <property type="entry name" value="WHD_4th_Lhr"/>
    <property type="match status" value="1"/>
</dbReference>
<dbReference type="InterPro" id="IPR014001">
    <property type="entry name" value="Helicase_ATP-bd"/>
</dbReference>
<dbReference type="SMART" id="SM00382">
    <property type="entry name" value="AAA"/>
    <property type="match status" value="1"/>
</dbReference>
<dbReference type="InterPro" id="IPR045628">
    <property type="entry name" value="Lhr_WH_dom"/>
</dbReference>
<dbReference type="RefSeq" id="WP_119665066.1">
    <property type="nucleotide sequence ID" value="NZ_QXJK01000010.1"/>
</dbReference>
<dbReference type="Pfam" id="PF00271">
    <property type="entry name" value="Helicase_C"/>
    <property type="match status" value="1"/>
</dbReference>
<dbReference type="InterPro" id="IPR027417">
    <property type="entry name" value="P-loop_NTPase"/>
</dbReference>
<evidence type="ECO:0000259" key="10">
    <source>
        <dbReference type="PROSITE" id="PS51192"/>
    </source>
</evidence>
<dbReference type="GO" id="GO:0004386">
    <property type="term" value="F:helicase activity"/>
    <property type="evidence" value="ECO:0007669"/>
    <property type="project" value="UniProtKB-KW"/>
</dbReference>
<evidence type="ECO:0000256" key="9">
    <source>
        <dbReference type="SAM" id="MobiDB-lite"/>
    </source>
</evidence>
<dbReference type="GO" id="GO:0003677">
    <property type="term" value="F:DNA binding"/>
    <property type="evidence" value="ECO:0007669"/>
    <property type="project" value="UniProtKB-KW"/>
</dbReference>
<dbReference type="InterPro" id="IPR003593">
    <property type="entry name" value="AAA+_ATPase"/>
</dbReference>
<dbReference type="EMBL" id="QXJK01000010">
    <property type="protein sequence ID" value="RIX33983.1"/>
    <property type="molecule type" value="Genomic_DNA"/>
</dbReference>
<dbReference type="InterPro" id="IPR011545">
    <property type="entry name" value="DEAD/DEAH_box_helicase_dom"/>
</dbReference>
<dbReference type="SUPFAM" id="SSF52540">
    <property type="entry name" value="P-loop containing nucleoside triphosphate hydrolases"/>
    <property type="match status" value="1"/>
</dbReference>
<dbReference type="InterPro" id="IPR052511">
    <property type="entry name" value="ATP-dep_Helicase"/>
</dbReference>
<dbReference type="PANTHER" id="PTHR47962">
    <property type="entry name" value="ATP-DEPENDENT HELICASE LHR-RELATED-RELATED"/>
    <property type="match status" value="1"/>
</dbReference>
<reference evidence="12 13" key="1">
    <citation type="submission" date="2018-09" db="EMBL/GenBank/DDBJ databases">
        <title>Optimization and identification of Corynebacterium falsenii FN1-14 from fish paste.</title>
        <authorList>
            <person name="Daroonpunt R."/>
            <person name="Tanasupawat S."/>
        </authorList>
    </citation>
    <scope>NUCLEOTIDE SEQUENCE [LARGE SCALE GENOMIC DNA]</scope>
    <source>
        <strain evidence="12 13">FN1-14</strain>
    </source>
</reference>
<dbReference type="CDD" id="cd17922">
    <property type="entry name" value="DEXHc_LHR-like"/>
    <property type="match status" value="1"/>
</dbReference>
<dbReference type="Gene3D" id="3.40.50.300">
    <property type="entry name" value="P-loop containing nucleotide triphosphate hydrolases"/>
    <property type="match status" value="2"/>
</dbReference>
<dbReference type="Proteomes" id="UP000285278">
    <property type="component" value="Unassembled WGS sequence"/>
</dbReference>
<evidence type="ECO:0000256" key="8">
    <source>
        <dbReference type="ARBA" id="ARBA00023235"/>
    </source>
</evidence>
<evidence type="ECO:0000313" key="12">
    <source>
        <dbReference type="EMBL" id="RIX33983.1"/>
    </source>
</evidence>
<dbReference type="InterPro" id="IPR013701">
    <property type="entry name" value="Lhr-like_DEAD/DEAH_assoc"/>
</dbReference>
<evidence type="ECO:0000256" key="5">
    <source>
        <dbReference type="ARBA" id="ARBA00022840"/>
    </source>
</evidence>